<dbReference type="InterPro" id="IPR006689">
    <property type="entry name" value="Small_GTPase_ARF/SAR"/>
</dbReference>
<feature type="binding site" evidence="3">
    <location>
        <begin position="144"/>
        <end position="147"/>
    </location>
    <ligand>
        <name>GTP</name>
        <dbReference type="ChEBI" id="CHEBI:37565"/>
    </ligand>
</feature>
<dbReference type="STRING" id="6198.A0A074ZUK5"/>
<dbReference type="CTD" id="20329936"/>
<evidence type="ECO:0000256" key="1">
    <source>
        <dbReference type="ARBA" id="ARBA00022741"/>
    </source>
</evidence>
<organism evidence="6 7">
    <name type="scientific">Opisthorchis viverrini</name>
    <name type="common">Southeast Asian liver fluke</name>
    <dbReference type="NCBI Taxonomy" id="6198"/>
    <lineage>
        <taxon>Eukaryota</taxon>
        <taxon>Metazoa</taxon>
        <taxon>Spiralia</taxon>
        <taxon>Lophotrochozoa</taxon>
        <taxon>Platyhelminthes</taxon>
        <taxon>Trematoda</taxon>
        <taxon>Digenea</taxon>
        <taxon>Opisthorchiida</taxon>
        <taxon>Opisthorchiata</taxon>
        <taxon>Opisthorchiidae</taxon>
        <taxon>Opisthorchis</taxon>
    </lineage>
</organism>
<dbReference type="OrthoDB" id="14717at2759"/>
<dbReference type="GO" id="GO:0046872">
    <property type="term" value="F:metal ion binding"/>
    <property type="evidence" value="ECO:0007669"/>
    <property type="project" value="UniProtKB-KW"/>
</dbReference>
<keyword evidence="4" id="KW-0479">Metal-binding</keyword>
<dbReference type="Pfam" id="PF00025">
    <property type="entry name" value="Arf"/>
    <property type="match status" value="1"/>
</dbReference>
<feature type="compositionally biased region" description="Polar residues" evidence="5">
    <location>
        <begin position="290"/>
        <end position="313"/>
    </location>
</feature>
<dbReference type="InterPro" id="IPR027417">
    <property type="entry name" value="P-loop_NTPase"/>
</dbReference>
<evidence type="ECO:0000256" key="3">
    <source>
        <dbReference type="PIRSR" id="PIRSR606689-1"/>
    </source>
</evidence>
<dbReference type="Proteomes" id="UP000054324">
    <property type="component" value="Unassembled WGS sequence"/>
</dbReference>
<dbReference type="GO" id="GO:0003924">
    <property type="term" value="F:GTPase activity"/>
    <property type="evidence" value="ECO:0007669"/>
    <property type="project" value="InterPro"/>
</dbReference>
<evidence type="ECO:0000256" key="5">
    <source>
        <dbReference type="SAM" id="MobiDB-lite"/>
    </source>
</evidence>
<feature type="region of interest" description="Disordered" evidence="5">
    <location>
        <begin position="283"/>
        <end position="345"/>
    </location>
</feature>
<dbReference type="Gene3D" id="3.40.50.300">
    <property type="entry name" value="P-loop containing nucleotide triphosphate hydrolases"/>
    <property type="match status" value="2"/>
</dbReference>
<keyword evidence="2 3" id="KW-0342">GTP-binding</keyword>
<accession>A0A074ZUK5</accession>
<keyword evidence="7" id="KW-1185">Reference proteome</keyword>
<evidence type="ECO:0008006" key="8">
    <source>
        <dbReference type="Google" id="ProtNLM"/>
    </source>
</evidence>
<reference evidence="6 7" key="1">
    <citation type="submission" date="2013-11" db="EMBL/GenBank/DDBJ databases">
        <title>Opisthorchis viverrini - life in the bile duct.</title>
        <authorList>
            <person name="Young N.D."/>
            <person name="Nagarajan N."/>
            <person name="Lin S.J."/>
            <person name="Korhonen P.K."/>
            <person name="Jex A.R."/>
            <person name="Hall R.S."/>
            <person name="Safavi-Hemami H."/>
            <person name="Kaewkong W."/>
            <person name="Bertrand D."/>
            <person name="Gao S."/>
            <person name="Seet Q."/>
            <person name="Wongkham S."/>
            <person name="Teh B.T."/>
            <person name="Wongkham C."/>
            <person name="Intapan P.M."/>
            <person name="Maleewong W."/>
            <person name="Yang X."/>
            <person name="Hu M."/>
            <person name="Wang Z."/>
            <person name="Hofmann A."/>
            <person name="Sternberg P.W."/>
            <person name="Tan P."/>
            <person name="Wang J."/>
            <person name="Gasser R.B."/>
        </authorList>
    </citation>
    <scope>NUCLEOTIDE SEQUENCE [LARGE SCALE GENOMIC DNA]</scope>
</reference>
<name>A0A074ZUK5_OPIVI</name>
<sequence length="345" mass="38999">MNSCFPFVRCKKKNIKDIYLVILGLDNAGKTTTTRSIKGSKSRAPLLSNPTNCQVSSDLVAPTVGFDRIEFSTGKFHVNLYDLGGGRTIRDIWKTYFAEVHGIIFVVDSSDTERLSECRGVLSKLLAHSSVSGKPVLFPVRLANKKDVAEALDEPELIEALKLDQLVNQFRCPCRLTSPVRLANKKDVAEALDEPELIEALKLDQLVNQFRCPCRLERCCALLSKHKKLDKAIRMGLRWLLAYIESQLPDLEKRIRLDTEKQAREQALEREARRERVRLARERRERLDMQQDSNGVQTSADGVSDRTYSVTSSKHSDHAGKMGDVRMEESGTPSRRLTVIDLESK</sequence>
<evidence type="ECO:0000256" key="4">
    <source>
        <dbReference type="PIRSR" id="PIRSR606689-2"/>
    </source>
</evidence>
<dbReference type="EMBL" id="KL597570">
    <property type="protein sequence ID" value="KER18884.1"/>
    <property type="molecule type" value="Genomic_DNA"/>
</dbReference>
<dbReference type="PROSITE" id="PS51417">
    <property type="entry name" value="ARF"/>
    <property type="match status" value="1"/>
</dbReference>
<dbReference type="GeneID" id="20329936"/>
<feature type="non-terminal residue" evidence="6">
    <location>
        <position position="345"/>
    </location>
</feature>
<evidence type="ECO:0000313" key="6">
    <source>
        <dbReference type="EMBL" id="KER18884.1"/>
    </source>
</evidence>
<dbReference type="PANTHER" id="PTHR46090">
    <property type="entry name" value="ADP-RIBOSYLATION FACTOR-LIKE PROTEIN 13B"/>
    <property type="match status" value="1"/>
</dbReference>
<dbReference type="SMART" id="SM00177">
    <property type="entry name" value="ARF"/>
    <property type="match status" value="1"/>
</dbReference>
<evidence type="ECO:0000313" key="7">
    <source>
        <dbReference type="Proteomes" id="UP000054324"/>
    </source>
</evidence>
<evidence type="ECO:0000256" key="2">
    <source>
        <dbReference type="ARBA" id="ARBA00023134"/>
    </source>
</evidence>
<gene>
    <name evidence="6" type="ORF">T265_15771</name>
</gene>
<feature type="binding site" evidence="4">
    <location>
        <position position="63"/>
    </location>
    <ligand>
        <name>Mg(2+)</name>
        <dbReference type="ChEBI" id="CHEBI:18420"/>
    </ligand>
</feature>
<keyword evidence="1 3" id="KW-0547">Nucleotide-binding</keyword>
<keyword evidence="4" id="KW-0460">Magnesium</keyword>
<feature type="binding site" evidence="3">
    <location>
        <begin position="24"/>
        <end position="31"/>
    </location>
    <ligand>
        <name>GTP</name>
        <dbReference type="ChEBI" id="CHEBI:37565"/>
    </ligand>
</feature>
<dbReference type="SUPFAM" id="SSF52540">
    <property type="entry name" value="P-loop containing nucleoside triphosphate hydrolases"/>
    <property type="match status" value="1"/>
</dbReference>
<dbReference type="AlphaFoldDB" id="A0A074ZUK5"/>
<dbReference type="GO" id="GO:0005525">
    <property type="term" value="F:GTP binding"/>
    <property type="evidence" value="ECO:0007669"/>
    <property type="project" value="UniProtKB-KW"/>
</dbReference>
<proteinExistence type="predicted"/>
<dbReference type="PANTHER" id="PTHR46090:SF2">
    <property type="entry name" value="ADP-RIBOSYLATION FACTOR-LIKE PROTEIN 13B"/>
    <property type="match status" value="1"/>
</dbReference>
<feature type="binding site" evidence="3">
    <location>
        <position position="85"/>
    </location>
    <ligand>
        <name>GTP</name>
        <dbReference type="ChEBI" id="CHEBI:37565"/>
    </ligand>
</feature>
<dbReference type="InterPro" id="IPR051995">
    <property type="entry name" value="Ciliary_GTPase"/>
</dbReference>
<feature type="compositionally biased region" description="Basic and acidic residues" evidence="5">
    <location>
        <begin position="314"/>
        <end position="329"/>
    </location>
</feature>
<dbReference type="SMART" id="SM00178">
    <property type="entry name" value="SAR"/>
    <property type="match status" value="1"/>
</dbReference>
<protein>
    <recommendedName>
        <fullName evidence="8">ADP-ribosylation factor family protein</fullName>
    </recommendedName>
</protein>
<dbReference type="KEGG" id="ovi:T265_15771"/>
<dbReference type="RefSeq" id="XP_009177370.1">
    <property type="nucleotide sequence ID" value="XM_009179106.1"/>
</dbReference>
<feature type="binding site" evidence="4">
    <location>
        <position position="31"/>
    </location>
    <ligand>
        <name>Mg(2+)</name>
        <dbReference type="ChEBI" id="CHEBI:18420"/>
    </ligand>
</feature>